<dbReference type="Pfam" id="PF09594">
    <property type="entry name" value="GT87"/>
    <property type="match status" value="1"/>
</dbReference>
<evidence type="ECO:0000313" key="9">
    <source>
        <dbReference type="EMBL" id="MEY8040326.1"/>
    </source>
</evidence>
<feature type="transmembrane region" description="Helical" evidence="8">
    <location>
        <begin position="328"/>
        <end position="344"/>
    </location>
</feature>
<dbReference type="RefSeq" id="WP_345366699.1">
    <property type="nucleotide sequence ID" value="NZ_BAABII010000016.1"/>
</dbReference>
<evidence type="ECO:0000256" key="4">
    <source>
        <dbReference type="ARBA" id="ARBA00022692"/>
    </source>
</evidence>
<evidence type="ECO:0000256" key="1">
    <source>
        <dbReference type="ARBA" id="ARBA00004651"/>
    </source>
</evidence>
<proteinExistence type="inferred from homology"/>
<keyword evidence="3 9" id="KW-0808">Transferase</keyword>
<evidence type="ECO:0000256" key="8">
    <source>
        <dbReference type="SAM" id="Phobius"/>
    </source>
</evidence>
<feature type="transmembrane region" description="Helical" evidence="8">
    <location>
        <begin position="351"/>
        <end position="367"/>
    </location>
</feature>
<sequence>MQFEGGRAVLNLGDLPERLRAVVVGRSRTIIAVSVPALLASLAVMVLLGRAGLHSGSGIDYQVYRWAVHTWLDGGDIVNSAPTVSIGRVLPWVYPPFALLPLLPFALLPFSVGLFALYAVDLAALGAALYLVTRHLWPSVGRHGALAVAMALLPLTLFLEPVHSSFGLGQVNIALLGLVVLDTLVRHPRWPRGTLIGIAAAIKLTPAIFVLFFLVRKDFRAMLVAVLTGVGATLVGFVLDYRAAFSYWFGTGPAHGVSGSAFHTNQSIAGALARTDLPSGVQTALWVVGCLVCAVLVLMAMRRVEPVLAVTANALLGLLISPTSWSDHWVWCVPGLLVLLGCALRLRSPGWLALFVLGVVAAVTATFRDQPAGPPWTAAQHLIGNPYLLFGLLLVVLLSRFAAREARRRSRRYPPMSAAR</sequence>
<reference evidence="9 10" key="1">
    <citation type="submission" date="2024-08" db="EMBL/GenBank/DDBJ databases">
        <title>Genome mining of Saccharopolyspora cebuensis PGLac3 from Nigerian medicinal plant.</title>
        <authorList>
            <person name="Ezeobiora C.E."/>
            <person name="Igbokwe N.H."/>
            <person name="Amin D.H."/>
            <person name="Mendie U.E."/>
        </authorList>
    </citation>
    <scope>NUCLEOTIDE SEQUENCE [LARGE SCALE GENOMIC DNA]</scope>
    <source>
        <strain evidence="9 10">PGLac3</strain>
    </source>
</reference>
<feature type="transmembrane region" description="Helical" evidence="8">
    <location>
        <begin position="140"/>
        <end position="159"/>
    </location>
</feature>
<dbReference type="EC" id="2.4.-.-" evidence="9"/>
<dbReference type="Proteomes" id="UP001564626">
    <property type="component" value="Unassembled WGS sequence"/>
</dbReference>
<feature type="transmembrane region" description="Helical" evidence="8">
    <location>
        <begin position="193"/>
        <end position="214"/>
    </location>
</feature>
<feature type="transmembrane region" description="Helical" evidence="8">
    <location>
        <begin position="283"/>
        <end position="300"/>
    </location>
</feature>
<dbReference type="EMBL" id="JBGEHV010000020">
    <property type="protein sequence ID" value="MEY8040326.1"/>
    <property type="molecule type" value="Genomic_DNA"/>
</dbReference>
<keyword evidence="5 8" id="KW-1133">Transmembrane helix</keyword>
<keyword evidence="6 8" id="KW-0472">Membrane</keyword>
<keyword evidence="9" id="KW-0328">Glycosyltransferase</keyword>
<accession>A0ABV4CH19</accession>
<keyword evidence="2" id="KW-1003">Cell membrane</keyword>
<evidence type="ECO:0000313" key="10">
    <source>
        <dbReference type="Proteomes" id="UP001564626"/>
    </source>
</evidence>
<feature type="transmembrane region" description="Helical" evidence="8">
    <location>
        <begin position="29"/>
        <end position="48"/>
    </location>
</feature>
<keyword evidence="10" id="KW-1185">Reference proteome</keyword>
<evidence type="ECO:0000256" key="2">
    <source>
        <dbReference type="ARBA" id="ARBA00022475"/>
    </source>
</evidence>
<feature type="transmembrane region" description="Helical" evidence="8">
    <location>
        <begin position="221"/>
        <end position="239"/>
    </location>
</feature>
<keyword evidence="4 8" id="KW-0812">Transmembrane</keyword>
<evidence type="ECO:0000256" key="7">
    <source>
        <dbReference type="ARBA" id="ARBA00024033"/>
    </source>
</evidence>
<gene>
    <name evidence="9" type="ORF">AB8O55_13050</name>
</gene>
<feature type="transmembrane region" description="Helical" evidence="8">
    <location>
        <begin position="387"/>
        <end position="403"/>
    </location>
</feature>
<dbReference type="GO" id="GO:0016757">
    <property type="term" value="F:glycosyltransferase activity"/>
    <property type="evidence" value="ECO:0007669"/>
    <property type="project" value="UniProtKB-KW"/>
</dbReference>
<name>A0ABV4CH19_9PSEU</name>
<protein>
    <submittedName>
        <fullName evidence="9">Glycosyltransferase family 87 protein</fullName>
        <ecNumber evidence="9">2.4.-.-</ecNumber>
    </submittedName>
</protein>
<organism evidence="9 10">
    <name type="scientific">Saccharopolyspora cebuensis</name>
    <dbReference type="NCBI Taxonomy" id="418759"/>
    <lineage>
        <taxon>Bacteria</taxon>
        <taxon>Bacillati</taxon>
        <taxon>Actinomycetota</taxon>
        <taxon>Actinomycetes</taxon>
        <taxon>Pseudonocardiales</taxon>
        <taxon>Pseudonocardiaceae</taxon>
        <taxon>Saccharopolyspora</taxon>
    </lineage>
</organism>
<evidence type="ECO:0000256" key="6">
    <source>
        <dbReference type="ARBA" id="ARBA00023136"/>
    </source>
</evidence>
<comment type="caution">
    <text evidence="9">The sequence shown here is derived from an EMBL/GenBank/DDBJ whole genome shotgun (WGS) entry which is preliminary data.</text>
</comment>
<evidence type="ECO:0000256" key="5">
    <source>
        <dbReference type="ARBA" id="ARBA00022989"/>
    </source>
</evidence>
<feature type="transmembrane region" description="Helical" evidence="8">
    <location>
        <begin position="307"/>
        <end position="322"/>
    </location>
</feature>
<evidence type="ECO:0000256" key="3">
    <source>
        <dbReference type="ARBA" id="ARBA00022679"/>
    </source>
</evidence>
<comment type="similarity">
    <text evidence="7">Belongs to the glycosyltransferase 87 family.</text>
</comment>
<dbReference type="InterPro" id="IPR018584">
    <property type="entry name" value="GT87"/>
</dbReference>
<comment type="subcellular location">
    <subcellularLocation>
        <location evidence="1">Cell membrane</location>
        <topology evidence="1">Multi-pass membrane protein</topology>
    </subcellularLocation>
</comment>